<reference evidence="1 2" key="1">
    <citation type="submission" date="2014-02" db="EMBL/GenBank/DDBJ databases">
        <title>Transposable element dynamics among asymbiotic and ectomycorrhizal Amanita fungi.</title>
        <authorList>
            <consortium name="DOE Joint Genome Institute"/>
            <person name="Hess J."/>
            <person name="Skrede I."/>
            <person name="Wolfe B."/>
            <person name="LaButti K."/>
            <person name="Ohm R.A."/>
            <person name="Grigoriev I.V."/>
            <person name="Pringle A."/>
        </authorList>
    </citation>
    <scope>NUCLEOTIDE SEQUENCE [LARGE SCALE GENOMIC DNA]</scope>
    <source>
        <strain evidence="1 2">SKay4041</strain>
    </source>
</reference>
<keyword evidence="2" id="KW-1185">Reference proteome</keyword>
<evidence type="ECO:0000313" key="2">
    <source>
        <dbReference type="Proteomes" id="UP000242287"/>
    </source>
</evidence>
<dbReference type="AlphaFoldDB" id="A0A2A9N615"/>
<protein>
    <submittedName>
        <fullName evidence="1">Uncharacterized protein</fullName>
    </submittedName>
</protein>
<evidence type="ECO:0000313" key="1">
    <source>
        <dbReference type="EMBL" id="PFH45075.1"/>
    </source>
</evidence>
<dbReference type="Proteomes" id="UP000242287">
    <property type="component" value="Unassembled WGS sequence"/>
</dbReference>
<proteinExistence type="predicted"/>
<gene>
    <name evidence="1" type="ORF">AMATHDRAFT_72003</name>
</gene>
<name>A0A2A9N615_9AGAR</name>
<dbReference type="EMBL" id="KZ302578">
    <property type="protein sequence ID" value="PFH45075.1"/>
    <property type="molecule type" value="Genomic_DNA"/>
</dbReference>
<accession>A0A2A9N615</accession>
<sequence length="73" mass="7893">MKDRTKITSVNEKGLSVTTDIDVQQKVFWCATLAETAMVAAVSCPLLPISRYSPFCSPPVAIEGAYNSLQRGS</sequence>
<organism evidence="1 2">
    <name type="scientific">Amanita thiersii Skay4041</name>
    <dbReference type="NCBI Taxonomy" id="703135"/>
    <lineage>
        <taxon>Eukaryota</taxon>
        <taxon>Fungi</taxon>
        <taxon>Dikarya</taxon>
        <taxon>Basidiomycota</taxon>
        <taxon>Agaricomycotina</taxon>
        <taxon>Agaricomycetes</taxon>
        <taxon>Agaricomycetidae</taxon>
        <taxon>Agaricales</taxon>
        <taxon>Pluteineae</taxon>
        <taxon>Amanitaceae</taxon>
        <taxon>Amanita</taxon>
    </lineage>
</organism>